<name>I0L676_9ACTN</name>
<organism evidence="2 3">
    <name type="scientific">Micromonospora lupini str. Lupac 08</name>
    <dbReference type="NCBI Taxonomy" id="1150864"/>
    <lineage>
        <taxon>Bacteria</taxon>
        <taxon>Bacillati</taxon>
        <taxon>Actinomycetota</taxon>
        <taxon>Actinomycetes</taxon>
        <taxon>Micromonosporales</taxon>
        <taxon>Micromonosporaceae</taxon>
        <taxon>Micromonospora</taxon>
    </lineage>
</organism>
<dbReference type="eggNOG" id="ENOG5032YIM">
    <property type="taxonomic scope" value="Bacteria"/>
</dbReference>
<feature type="compositionally biased region" description="Low complexity" evidence="1">
    <location>
        <begin position="35"/>
        <end position="54"/>
    </location>
</feature>
<accession>I0L676</accession>
<proteinExistence type="predicted"/>
<evidence type="ECO:0008006" key="4">
    <source>
        <dbReference type="Google" id="ProtNLM"/>
    </source>
</evidence>
<dbReference type="AlphaFoldDB" id="I0L676"/>
<feature type="region of interest" description="Disordered" evidence="1">
    <location>
        <begin position="25"/>
        <end position="54"/>
    </location>
</feature>
<dbReference type="Proteomes" id="UP000003448">
    <property type="component" value="Unassembled WGS sequence"/>
</dbReference>
<keyword evidence="3" id="KW-1185">Reference proteome</keyword>
<dbReference type="InterPro" id="IPR032584">
    <property type="entry name" value="DUF4913"/>
</dbReference>
<evidence type="ECO:0000313" key="3">
    <source>
        <dbReference type="Proteomes" id="UP000003448"/>
    </source>
</evidence>
<gene>
    <name evidence="2" type="ORF">MILUP08_30038</name>
</gene>
<dbReference type="Pfam" id="PF16259">
    <property type="entry name" value="DUF4913"/>
    <property type="match status" value="1"/>
</dbReference>
<evidence type="ECO:0000256" key="1">
    <source>
        <dbReference type="SAM" id="MobiDB-lite"/>
    </source>
</evidence>
<comment type="caution">
    <text evidence="2">The sequence shown here is derived from an EMBL/GenBank/DDBJ whole genome shotgun (WGS) entry which is preliminary data.</text>
</comment>
<evidence type="ECO:0000313" key="2">
    <source>
        <dbReference type="EMBL" id="CCH19323.1"/>
    </source>
</evidence>
<protein>
    <recommendedName>
        <fullName evidence="4">DUF4913 domain-containing protein</fullName>
    </recommendedName>
</protein>
<sequence length="170" mass="19242">MTTPTGQSGSERAVAELSALLEQLSGALPRDDTQPEPQATAGAAAQPQQAADEVPEPAFRNLDDFMRLYLAEVVERRVLSGPKSGIYWCDRWWAHPEAISRFYAMWREWERARIDDTMSTWWLHHLDPHLMTMTTEYGPFAKCEPGRHTEPRTLPAVAAPREVLDQLPEG</sequence>
<dbReference type="STRING" id="1150864.MILUP08_30038"/>
<reference evidence="3" key="1">
    <citation type="journal article" date="2012" name="J. Bacteriol.">
        <title>Genome Sequence of Micromonospora lupini Lupac 08, Isolated from Root Nodules of Lupinus angustifolius.</title>
        <authorList>
            <person name="Alonso-Vega P."/>
            <person name="Normand P."/>
            <person name="Bacigalupe R."/>
            <person name="Pujic P."/>
            <person name="Lajus A."/>
            <person name="Vallenet D."/>
            <person name="Carro L."/>
            <person name="Coll P."/>
            <person name="Trujillo M.E."/>
        </authorList>
    </citation>
    <scope>NUCLEOTIDE SEQUENCE [LARGE SCALE GENOMIC DNA]</scope>
    <source>
        <strain evidence="3">Lupac 08</strain>
    </source>
</reference>
<dbReference type="RefSeq" id="WP_007453545.1">
    <property type="nucleotide sequence ID" value="NZ_HF570107.1"/>
</dbReference>
<dbReference type="EMBL" id="CAIE01000034">
    <property type="protein sequence ID" value="CCH19323.1"/>
    <property type="molecule type" value="Genomic_DNA"/>
</dbReference>
<dbReference type="OrthoDB" id="4570343at2"/>